<dbReference type="Proteomes" id="UP000046155">
    <property type="component" value="Unassembled WGS sequence"/>
</dbReference>
<gene>
    <name evidence="1" type="ORF">SSCH_60010</name>
</gene>
<dbReference type="EMBL" id="CDRZ01000258">
    <property type="protein sequence ID" value="CEO89748.1"/>
    <property type="molecule type" value="Genomic_DNA"/>
</dbReference>
<dbReference type="OrthoDB" id="1684603at2"/>
<sequence>MWTVVYIASNLARAESLKEILIAEGLMVTLRPTGFPHSRNGGAVEILVPELEAEEAHEILAGMVVI</sequence>
<dbReference type="RefSeq" id="WP_044665630.1">
    <property type="nucleotide sequence ID" value="NZ_CDRZ01000258.1"/>
</dbReference>
<organism evidence="1 2">
    <name type="scientific">Syntrophaceticus schinkii</name>
    <dbReference type="NCBI Taxonomy" id="499207"/>
    <lineage>
        <taxon>Bacteria</taxon>
        <taxon>Bacillati</taxon>
        <taxon>Bacillota</taxon>
        <taxon>Clostridia</taxon>
        <taxon>Thermoanaerobacterales</taxon>
        <taxon>Thermoanaerobacterales Family III. Incertae Sedis</taxon>
        <taxon>Syntrophaceticus</taxon>
    </lineage>
</organism>
<dbReference type="AlphaFoldDB" id="A0A0B7MNF6"/>
<proteinExistence type="predicted"/>
<name>A0A0B7MNF6_9FIRM</name>
<evidence type="ECO:0000313" key="2">
    <source>
        <dbReference type="Proteomes" id="UP000046155"/>
    </source>
</evidence>
<keyword evidence="2" id="KW-1185">Reference proteome</keyword>
<evidence type="ECO:0000313" key="1">
    <source>
        <dbReference type="EMBL" id="CEO89748.1"/>
    </source>
</evidence>
<protein>
    <recommendedName>
        <fullName evidence="3">DUF2007 domain-containing protein</fullName>
    </recommendedName>
</protein>
<accession>A0A0B7MNF6</accession>
<reference evidence="2" key="1">
    <citation type="submission" date="2015-01" db="EMBL/GenBank/DDBJ databases">
        <authorList>
            <person name="Manzoor Shahid"/>
            <person name="Zubair Saima"/>
        </authorList>
    </citation>
    <scope>NUCLEOTIDE SEQUENCE [LARGE SCALE GENOMIC DNA]</scope>
    <source>
        <strain evidence="2">Sp3</strain>
    </source>
</reference>
<evidence type="ECO:0008006" key="3">
    <source>
        <dbReference type="Google" id="ProtNLM"/>
    </source>
</evidence>